<dbReference type="GeneID" id="35865879"/>
<name>A0A2I1IML4_9ACTO</name>
<evidence type="ECO:0000313" key="1">
    <source>
        <dbReference type="EMBL" id="PKY72364.1"/>
    </source>
</evidence>
<evidence type="ECO:0000313" key="2">
    <source>
        <dbReference type="Proteomes" id="UP000235122"/>
    </source>
</evidence>
<dbReference type="AlphaFoldDB" id="A0A2I1IML4"/>
<comment type="caution">
    <text evidence="1">The sequence shown here is derived from an EMBL/GenBank/DDBJ whole genome shotgun (WGS) entry which is preliminary data.</text>
</comment>
<dbReference type="EMBL" id="PKKO01000003">
    <property type="protein sequence ID" value="PKY72364.1"/>
    <property type="molecule type" value="Genomic_DNA"/>
</dbReference>
<dbReference type="Proteomes" id="UP000235122">
    <property type="component" value="Unassembled WGS sequence"/>
</dbReference>
<proteinExistence type="predicted"/>
<reference evidence="1 2" key="1">
    <citation type="submission" date="2017-12" db="EMBL/GenBank/DDBJ databases">
        <title>Phylogenetic diversity of female urinary microbiome.</title>
        <authorList>
            <person name="Thomas-White K."/>
            <person name="Wolfe A.J."/>
        </authorList>
    </citation>
    <scope>NUCLEOTIDE SEQUENCE [LARGE SCALE GENOMIC DNA]</scope>
    <source>
        <strain evidence="1 2">UMB0402</strain>
    </source>
</reference>
<protein>
    <submittedName>
        <fullName evidence="1">Uncharacterized protein</fullName>
    </submittedName>
</protein>
<accession>A0A2I1IML4</accession>
<dbReference type="RefSeq" id="WP_024332443.1">
    <property type="nucleotide sequence ID" value="NZ_PKKO01000003.1"/>
</dbReference>
<sequence length="374" mass="41085">MDVIEVFDTLTGAYLMRLPASSWSWKEQVNSPGSLSVTVPFTEDTKGMHLRADTAPWRTILALVSAGRIIHAGPVFKRDWDAAKQVLTLDCGGFQDLLKRRLVLPAALRGFTSATLEGGENGLPKDWTLNLAGSLRNIMRALVLEAKKWGNLPCSVPPPDSSGWNQRSYLGADLATVATRIDDLANVLGGPEYRFTPRLIDGGQRINFLLEMGNPELVTGRHSWDQRRALTPVTDVKVSEDAAEIGTDIWAKAGGQADKILMARSHDTTLERAGWPLLQLADSTHSTVKELDTLRGYAQAGTQSASQSLEAISFKAARWDETGRAFGDLVRVGDHLALQLEDEYLGSKRYRLKVLELSGDASEWIIFACREVKA</sequence>
<gene>
    <name evidence="1" type="ORF">CYJ19_05850</name>
</gene>
<keyword evidence="2" id="KW-1185">Reference proteome</keyword>
<organism evidence="1 2">
    <name type="scientific">Winkia neuii</name>
    <dbReference type="NCBI Taxonomy" id="33007"/>
    <lineage>
        <taxon>Bacteria</taxon>
        <taxon>Bacillati</taxon>
        <taxon>Actinomycetota</taxon>
        <taxon>Actinomycetes</taxon>
        <taxon>Actinomycetales</taxon>
        <taxon>Actinomycetaceae</taxon>
        <taxon>Winkia</taxon>
    </lineage>
</organism>